<protein>
    <submittedName>
        <fullName evidence="2">DUF2975 domain-containing protein</fullName>
    </submittedName>
</protein>
<sequence>MTTSSVDRRARMRVVEGVILVVVLISLGAGLSMLLGPNGLRLLNFEPQWPVVGASQYEMSVETQFAEGAGVLVRGAPTWRDTETGTVDARTGGRPVEVTGPFFGQVGFPAPSLAQRLLWVSWRASAPLLAAGALWLVLLIVRSVREGDPFTEANARRFRLLAGVVAVGGTLISVLGAVLRRWLLDSSGASNIVARDWSISWVPVLAGLLIAVLAQVWGHGVAMRDELEDVV</sequence>
<feature type="transmembrane region" description="Helical" evidence="1">
    <location>
        <begin position="12"/>
        <end position="35"/>
    </location>
</feature>
<dbReference type="RefSeq" id="WP_187580442.1">
    <property type="nucleotide sequence ID" value="NZ_CP060713.1"/>
</dbReference>
<keyword evidence="1" id="KW-0812">Transmembrane</keyword>
<evidence type="ECO:0000313" key="2">
    <source>
        <dbReference type="EMBL" id="QNN54602.1"/>
    </source>
</evidence>
<feature type="transmembrane region" description="Helical" evidence="1">
    <location>
        <begin position="199"/>
        <end position="217"/>
    </location>
</feature>
<dbReference type="Pfam" id="PF11188">
    <property type="entry name" value="DUF2975"/>
    <property type="match status" value="1"/>
</dbReference>
<accession>A0A7G9RG77</accession>
<dbReference type="AlphaFoldDB" id="A0A7G9RG77"/>
<evidence type="ECO:0000256" key="1">
    <source>
        <dbReference type="SAM" id="Phobius"/>
    </source>
</evidence>
<keyword evidence="1" id="KW-0472">Membrane</keyword>
<feature type="transmembrane region" description="Helical" evidence="1">
    <location>
        <begin position="160"/>
        <end position="179"/>
    </location>
</feature>
<dbReference type="KEGG" id="nmes:H9L09_10015"/>
<keyword evidence="3" id="KW-1185">Reference proteome</keyword>
<organism evidence="2 3">
    <name type="scientific">Nocardioides mesophilus</name>
    <dbReference type="NCBI Taxonomy" id="433659"/>
    <lineage>
        <taxon>Bacteria</taxon>
        <taxon>Bacillati</taxon>
        <taxon>Actinomycetota</taxon>
        <taxon>Actinomycetes</taxon>
        <taxon>Propionibacteriales</taxon>
        <taxon>Nocardioidaceae</taxon>
        <taxon>Nocardioides</taxon>
    </lineage>
</organism>
<dbReference type="EMBL" id="CP060713">
    <property type="protein sequence ID" value="QNN54602.1"/>
    <property type="molecule type" value="Genomic_DNA"/>
</dbReference>
<feature type="transmembrane region" description="Helical" evidence="1">
    <location>
        <begin position="120"/>
        <end position="140"/>
    </location>
</feature>
<evidence type="ECO:0000313" key="3">
    <source>
        <dbReference type="Proteomes" id="UP000515947"/>
    </source>
</evidence>
<gene>
    <name evidence="2" type="ORF">H9L09_10015</name>
</gene>
<reference evidence="2 3" key="1">
    <citation type="submission" date="2020-08" db="EMBL/GenBank/DDBJ databases">
        <title>Genome sequence of Nocardioides mesophilus KACC 16243T.</title>
        <authorList>
            <person name="Hyun D.-W."/>
            <person name="Bae J.-W."/>
        </authorList>
    </citation>
    <scope>NUCLEOTIDE SEQUENCE [LARGE SCALE GENOMIC DNA]</scope>
    <source>
        <strain evidence="2 3">KACC 16243</strain>
    </source>
</reference>
<dbReference type="Proteomes" id="UP000515947">
    <property type="component" value="Chromosome"/>
</dbReference>
<name>A0A7G9RG77_9ACTN</name>
<dbReference type="InterPro" id="IPR021354">
    <property type="entry name" value="DUF2975"/>
</dbReference>
<proteinExistence type="predicted"/>
<keyword evidence="1" id="KW-1133">Transmembrane helix</keyword>